<evidence type="ECO:0000256" key="1">
    <source>
        <dbReference type="SAM" id="MobiDB-lite"/>
    </source>
</evidence>
<gene>
    <name evidence="3" type="ORF">RFI_15506</name>
</gene>
<sequence>MYKYLFLLLLLLSLYDGIKYQKQSASNRVNAIDTKLNDYARKHLELERERKFRNNELSFTESGHPLIISGLWQHVLVDALLPADVANEVQINDIKVSEPGSQQRIRDRIELNSAQLLTNCYELALNCIQFPKGCQDTMFGEIQRLKDYLTDSSLDNGKLRNLLHIRVRQVLLYEEDAIACLKEVLKQQALPERGSLRGQFMAKLAERMKFLFVEGTFQLLFFFFFKKNPYTYICVLIFDNQNLLLYRPLEKSHEQMNTLFLDVLSEAKITRMSQGSQANQTIPRDDIPEGGQFPFSGHIHSFVSSYRKACQETFDRQEETLKKEGVVKFFIVQIYTILETNRLKVSLNDIPRDLMHKYILDIVHLESGGALALTRYDAEMYSNLHSQVCNFLESASQEAVLAFPDVKHSDFGRAITQQNMESTVKEQKSGNEEKTEEKFNSEDEYDLAQWEYIRQYSDLDEENVAAPVHQVTFDSKDGDEDVQVVEEVTFQVPELYAILWSHEQILHHFLEVLSVLKLKRAETERIHKGIYYYYYYYYYYHTNKYTILCVNTIVWSEKSGLKACVTEILTLLISNAQTSLNMPTQQSLKTQVERLQYVSPSFEYLLSWLQNTSDAAELNKKWDLLRLEMLCFHALKFEAEMDILDVINTGFADGKFDNFDKFNALLKKMEKLISKLTRHDEQETNSIMQWFVQNYLNSFAFDCKNDTNPRQISDHFVETMVQILAGEKVIHFEVVPNDFTKMEIAIQFMTLLLK</sequence>
<feature type="non-terminal residue" evidence="3">
    <location>
        <position position="754"/>
    </location>
</feature>
<proteinExistence type="predicted"/>
<feature type="signal peptide" evidence="2">
    <location>
        <begin position="1"/>
        <end position="20"/>
    </location>
</feature>
<organism evidence="3 4">
    <name type="scientific">Reticulomyxa filosa</name>
    <dbReference type="NCBI Taxonomy" id="46433"/>
    <lineage>
        <taxon>Eukaryota</taxon>
        <taxon>Sar</taxon>
        <taxon>Rhizaria</taxon>
        <taxon>Retaria</taxon>
        <taxon>Foraminifera</taxon>
        <taxon>Monothalamids</taxon>
        <taxon>Reticulomyxidae</taxon>
        <taxon>Reticulomyxa</taxon>
    </lineage>
</organism>
<comment type="caution">
    <text evidence="3">The sequence shown here is derived from an EMBL/GenBank/DDBJ whole genome shotgun (WGS) entry which is preliminary data.</text>
</comment>
<name>X6N6L1_RETFI</name>
<keyword evidence="4" id="KW-1185">Reference proteome</keyword>
<feature type="region of interest" description="Disordered" evidence="1">
    <location>
        <begin position="421"/>
        <end position="442"/>
    </location>
</feature>
<reference evidence="3 4" key="1">
    <citation type="journal article" date="2013" name="Curr. Biol.">
        <title>The Genome of the Foraminiferan Reticulomyxa filosa.</title>
        <authorList>
            <person name="Glockner G."/>
            <person name="Hulsmann N."/>
            <person name="Schleicher M."/>
            <person name="Noegel A.A."/>
            <person name="Eichinger L."/>
            <person name="Gallinger C."/>
            <person name="Pawlowski J."/>
            <person name="Sierra R."/>
            <person name="Euteneuer U."/>
            <person name="Pillet L."/>
            <person name="Moustafa A."/>
            <person name="Platzer M."/>
            <person name="Groth M."/>
            <person name="Szafranski K."/>
            <person name="Schliwa M."/>
        </authorList>
    </citation>
    <scope>NUCLEOTIDE SEQUENCE [LARGE SCALE GENOMIC DNA]</scope>
</reference>
<evidence type="ECO:0000313" key="4">
    <source>
        <dbReference type="Proteomes" id="UP000023152"/>
    </source>
</evidence>
<accession>X6N6L1</accession>
<protein>
    <submittedName>
        <fullName evidence="3">Uncharacterized protein</fullName>
    </submittedName>
</protein>
<feature type="chain" id="PRO_5004975546" evidence="2">
    <location>
        <begin position="21"/>
        <end position="754"/>
    </location>
</feature>
<dbReference type="EMBL" id="ASPP01011390">
    <property type="protein sequence ID" value="ETO21696.1"/>
    <property type="molecule type" value="Genomic_DNA"/>
</dbReference>
<evidence type="ECO:0000256" key="2">
    <source>
        <dbReference type="SAM" id="SignalP"/>
    </source>
</evidence>
<keyword evidence="2" id="KW-0732">Signal</keyword>
<evidence type="ECO:0000313" key="3">
    <source>
        <dbReference type="EMBL" id="ETO21696.1"/>
    </source>
</evidence>
<dbReference type="AlphaFoldDB" id="X6N6L1"/>
<feature type="compositionally biased region" description="Basic and acidic residues" evidence="1">
    <location>
        <begin position="423"/>
        <end position="441"/>
    </location>
</feature>
<dbReference type="Proteomes" id="UP000023152">
    <property type="component" value="Unassembled WGS sequence"/>
</dbReference>